<dbReference type="SUPFAM" id="SSF52047">
    <property type="entry name" value="RNI-like"/>
    <property type="match status" value="1"/>
</dbReference>
<dbReference type="SUPFAM" id="SSF81383">
    <property type="entry name" value="F-box domain"/>
    <property type="match status" value="1"/>
</dbReference>
<dbReference type="Pfam" id="PF08387">
    <property type="entry name" value="FBD"/>
    <property type="match status" value="1"/>
</dbReference>
<dbReference type="PANTHER" id="PTHR32141:SF34">
    <property type="entry name" value="OS12G0558366 PROTEIN"/>
    <property type="match status" value="1"/>
</dbReference>
<dbReference type="Proteomes" id="UP001341281">
    <property type="component" value="Chromosome 03"/>
</dbReference>
<dbReference type="Gene3D" id="3.80.10.10">
    <property type="entry name" value="Ribonuclease Inhibitor"/>
    <property type="match status" value="1"/>
</dbReference>
<dbReference type="InterPro" id="IPR036047">
    <property type="entry name" value="F-box-like_dom_sf"/>
</dbReference>
<keyword evidence="6" id="KW-1185">Reference proteome</keyword>
<feature type="compositionally biased region" description="Basic and acidic residues" evidence="1">
    <location>
        <begin position="1"/>
        <end position="18"/>
    </location>
</feature>
<dbReference type="Pfam" id="PF24758">
    <property type="entry name" value="LRR_At5g56370"/>
    <property type="match status" value="1"/>
</dbReference>
<feature type="domain" description="F-box" evidence="2">
    <location>
        <begin position="23"/>
        <end position="62"/>
    </location>
</feature>
<dbReference type="EMBL" id="CP144747">
    <property type="protein sequence ID" value="WVZ61985.1"/>
    <property type="molecule type" value="Genomic_DNA"/>
</dbReference>
<dbReference type="InterPro" id="IPR053781">
    <property type="entry name" value="F-box_AtFBL13-like"/>
</dbReference>
<dbReference type="InterPro" id="IPR006566">
    <property type="entry name" value="FBD"/>
</dbReference>
<sequence>MGKSRPAEESRRHKEPHGGPDLISGVPDDVLLEIIALLPTADGARTQILSRRWRPLWRAAPLNFDAEVGGGVQAQATDEDDGSTTALGALLHTHRGPVRRLSLRWRRPFDCFRAVDSELQQSPRFDGLEEFEIHSCHNISSIYGYWIGVGAGAAKDQMPSSVLRFAPTLRVLSICFRMDAMAQISTEAASALGFPHLKQLTLDGIHVSEDSLHGILSRCLVLESLALLMNAGFRRLRISSPTLRSLGTSIGVPCTHGHEKLVELVVEDAPLLERLIHHAYGCASYPFTIRIIQAPKLKALGQFDDKISTFEIGTVVLKEMAPVSLPNVIRAVKILALKDQYLACVIGLLKCFPCIQKLHMTFKKPPESEENVQCCVPFECLDLHLKMLVVTNYHEESDASFVKFFVLNARVLESIKLIAPRIECDERWITSQHMLLQLKDRASQSLRVEFRTTSPCIHSRMKHIHDLDMDNPFDMSLCKCRRR</sequence>
<dbReference type="InterPro" id="IPR055302">
    <property type="entry name" value="F-box_dom-containing"/>
</dbReference>
<dbReference type="AlphaFoldDB" id="A0AAQ3SWG9"/>
<gene>
    <name evidence="5" type="ORF">U9M48_011787</name>
</gene>
<name>A0AAQ3SWG9_PASNO</name>
<evidence type="ECO:0000259" key="4">
    <source>
        <dbReference type="Pfam" id="PF24758"/>
    </source>
</evidence>
<accession>A0AAQ3SWG9</accession>
<evidence type="ECO:0000259" key="3">
    <source>
        <dbReference type="Pfam" id="PF08387"/>
    </source>
</evidence>
<evidence type="ECO:0000259" key="2">
    <source>
        <dbReference type="Pfam" id="PF00646"/>
    </source>
</evidence>
<organism evidence="5 6">
    <name type="scientific">Paspalum notatum var. saurae</name>
    <dbReference type="NCBI Taxonomy" id="547442"/>
    <lineage>
        <taxon>Eukaryota</taxon>
        <taxon>Viridiplantae</taxon>
        <taxon>Streptophyta</taxon>
        <taxon>Embryophyta</taxon>
        <taxon>Tracheophyta</taxon>
        <taxon>Spermatophyta</taxon>
        <taxon>Magnoliopsida</taxon>
        <taxon>Liliopsida</taxon>
        <taxon>Poales</taxon>
        <taxon>Poaceae</taxon>
        <taxon>PACMAD clade</taxon>
        <taxon>Panicoideae</taxon>
        <taxon>Andropogonodae</taxon>
        <taxon>Paspaleae</taxon>
        <taxon>Paspalinae</taxon>
        <taxon>Paspalum</taxon>
    </lineage>
</organism>
<dbReference type="InterPro" id="IPR055411">
    <property type="entry name" value="LRR_FXL15/At3g58940/PEG3-like"/>
</dbReference>
<dbReference type="Pfam" id="PF00646">
    <property type="entry name" value="F-box"/>
    <property type="match status" value="1"/>
</dbReference>
<dbReference type="CDD" id="cd22160">
    <property type="entry name" value="F-box_AtFBL13-like"/>
    <property type="match status" value="1"/>
</dbReference>
<evidence type="ECO:0008006" key="7">
    <source>
        <dbReference type="Google" id="ProtNLM"/>
    </source>
</evidence>
<feature type="domain" description="F-box/LRR-repeat protein 15/At3g58940/PEG3-like LRR" evidence="4">
    <location>
        <begin position="155"/>
        <end position="359"/>
    </location>
</feature>
<proteinExistence type="predicted"/>
<dbReference type="InterPro" id="IPR032675">
    <property type="entry name" value="LRR_dom_sf"/>
</dbReference>
<feature type="region of interest" description="Disordered" evidence="1">
    <location>
        <begin position="1"/>
        <end position="24"/>
    </location>
</feature>
<dbReference type="InterPro" id="IPR001810">
    <property type="entry name" value="F-box_dom"/>
</dbReference>
<evidence type="ECO:0000313" key="6">
    <source>
        <dbReference type="Proteomes" id="UP001341281"/>
    </source>
</evidence>
<feature type="domain" description="FBD" evidence="3">
    <location>
        <begin position="377"/>
        <end position="416"/>
    </location>
</feature>
<dbReference type="PANTHER" id="PTHR32141">
    <property type="match status" value="1"/>
</dbReference>
<evidence type="ECO:0000313" key="5">
    <source>
        <dbReference type="EMBL" id="WVZ61985.1"/>
    </source>
</evidence>
<reference evidence="5 6" key="1">
    <citation type="submission" date="2024-02" db="EMBL/GenBank/DDBJ databases">
        <title>High-quality chromosome-scale genome assembly of Pensacola bahiagrass (Paspalum notatum Flugge var. saurae).</title>
        <authorList>
            <person name="Vega J.M."/>
            <person name="Podio M."/>
            <person name="Orjuela J."/>
            <person name="Siena L.A."/>
            <person name="Pessino S.C."/>
            <person name="Combes M.C."/>
            <person name="Mariac C."/>
            <person name="Albertini E."/>
            <person name="Pupilli F."/>
            <person name="Ortiz J.P.A."/>
            <person name="Leblanc O."/>
        </authorList>
    </citation>
    <scope>NUCLEOTIDE SEQUENCE [LARGE SCALE GENOMIC DNA]</scope>
    <source>
        <strain evidence="5">R1</strain>
        <tissue evidence="5">Leaf</tissue>
    </source>
</reference>
<protein>
    <recommendedName>
        <fullName evidence="7">F-box domain-containing protein</fullName>
    </recommendedName>
</protein>
<evidence type="ECO:0000256" key="1">
    <source>
        <dbReference type="SAM" id="MobiDB-lite"/>
    </source>
</evidence>